<dbReference type="Proteomes" id="UP001054945">
    <property type="component" value="Unassembled WGS sequence"/>
</dbReference>
<feature type="region of interest" description="Disordered" evidence="1">
    <location>
        <begin position="48"/>
        <end position="72"/>
    </location>
</feature>
<proteinExistence type="predicted"/>
<organism evidence="2 3">
    <name type="scientific">Caerostris extrusa</name>
    <name type="common">Bark spider</name>
    <name type="synonym">Caerostris bankana</name>
    <dbReference type="NCBI Taxonomy" id="172846"/>
    <lineage>
        <taxon>Eukaryota</taxon>
        <taxon>Metazoa</taxon>
        <taxon>Ecdysozoa</taxon>
        <taxon>Arthropoda</taxon>
        <taxon>Chelicerata</taxon>
        <taxon>Arachnida</taxon>
        <taxon>Araneae</taxon>
        <taxon>Araneomorphae</taxon>
        <taxon>Entelegynae</taxon>
        <taxon>Araneoidea</taxon>
        <taxon>Araneidae</taxon>
        <taxon>Caerostris</taxon>
    </lineage>
</organism>
<sequence length="114" mass="12754">MKCFIVVSETVFSLLSVREAEPFGHRLMDPCWDKPRLLLIPDFSRSMRSSQIPSDSHNSLTASRISPETNGPSALPSVFPEIFAQIRENPGFAPELECPEAEECCSRIEAVLCR</sequence>
<name>A0AAV4S0L1_CAEEX</name>
<protein>
    <submittedName>
        <fullName evidence="2">Uncharacterized protein</fullName>
    </submittedName>
</protein>
<evidence type="ECO:0000313" key="3">
    <source>
        <dbReference type="Proteomes" id="UP001054945"/>
    </source>
</evidence>
<keyword evidence="3" id="KW-1185">Reference proteome</keyword>
<evidence type="ECO:0000256" key="1">
    <source>
        <dbReference type="SAM" id="MobiDB-lite"/>
    </source>
</evidence>
<gene>
    <name evidence="2" type="ORF">CEXT_473191</name>
</gene>
<dbReference type="AlphaFoldDB" id="A0AAV4S0L1"/>
<evidence type="ECO:0000313" key="2">
    <source>
        <dbReference type="EMBL" id="GIY27499.1"/>
    </source>
</evidence>
<dbReference type="EMBL" id="BPLR01008825">
    <property type="protein sequence ID" value="GIY27499.1"/>
    <property type="molecule type" value="Genomic_DNA"/>
</dbReference>
<accession>A0AAV4S0L1</accession>
<comment type="caution">
    <text evidence="2">The sequence shown here is derived from an EMBL/GenBank/DDBJ whole genome shotgun (WGS) entry which is preliminary data.</text>
</comment>
<reference evidence="2 3" key="1">
    <citation type="submission" date="2021-06" db="EMBL/GenBank/DDBJ databases">
        <title>Caerostris extrusa draft genome.</title>
        <authorList>
            <person name="Kono N."/>
            <person name="Arakawa K."/>
        </authorList>
    </citation>
    <scope>NUCLEOTIDE SEQUENCE [LARGE SCALE GENOMIC DNA]</scope>
</reference>